<dbReference type="Gene3D" id="1.10.10.10">
    <property type="entry name" value="Winged helix-like DNA-binding domain superfamily/Winged helix DNA-binding domain"/>
    <property type="match status" value="1"/>
</dbReference>
<sequence>MDIQKVLSDRGIISSDPDIMSGTLVFVGTRVPLQTFFDYLEGEAGLAEFLEDFPHLQTQVLQVLEVIAKAMLNQEQITYANSA</sequence>
<dbReference type="Proteomes" id="UP000252107">
    <property type="component" value="Unassembled WGS sequence"/>
</dbReference>
<dbReference type="InterPro" id="IPR009057">
    <property type="entry name" value="Homeodomain-like_sf"/>
</dbReference>
<organism evidence="1 2">
    <name type="scientific">Nostoc minutum NIES-26</name>
    <dbReference type="NCBI Taxonomy" id="1844469"/>
    <lineage>
        <taxon>Bacteria</taxon>
        <taxon>Bacillati</taxon>
        <taxon>Cyanobacteriota</taxon>
        <taxon>Cyanophyceae</taxon>
        <taxon>Nostocales</taxon>
        <taxon>Nostocaceae</taxon>
        <taxon>Nostoc</taxon>
    </lineage>
</organism>
<dbReference type="EMBL" id="LXQD01000098">
    <property type="protein sequence ID" value="RCJ38321.1"/>
    <property type="molecule type" value="Genomic_DNA"/>
</dbReference>
<gene>
    <name evidence="1" type="ORF">A6770_13290</name>
</gene>
<dbReference type="AlphaFoldDB" id="A0A367RR54"/>
<dbReference type="Pfam" id="PF04255">
    <property type="entry name" value="DUF433"/>
    <property type="match status" value="1"/>
</dbReference>
<evidence type="ECO:0000313" key="1">
    <source>
        <dbReference type="EMBL" id="RCJ38321.1"/>
    </source>
</evidence>
<evidence type="ECO:0000313" key="2">
    <source>
        <dbReference type="Proteomes" id="UP000252107"/>
    </source>
</evidence>
<keyword evidence="2" id="KW-1185">Reference proteome</keyword>
<protein>
    <recommendedName>
        <fullName evidence="3">DUF433 domain-containing protein</fullName>
    </recommendedName>
</protein>
<accession>A0A367RR54</accession>
<evidence type="ECO:0008006" key="3">
    <source>
        <dbReference type="Google" id="ProtNLM"/>
    </source>
</evidence>
<comment type="caution">
    <text evidence="1">The sequence shown here is derived from an EMBL/GenBank/DDBJ whole genome shotgun (WGS) entry which is preliminary data.</text>
</comment>
<dbReference type="InterPro" id="IPR036388">
    <property type="entry name" value="WH-like_DNA-bd_sf"/>
</dbReference>
<dbReference type="InterPro" id="IPR007367">
    <property type="entry name" value="DUF433"/>
</dbReference>
<proteinExistence type="predicted"/>
<reference evidence="1" key="1">
    <citation type="submission" date="2016-04" db="EMBL/GenBank/DDBJ databases">
        <authorList>
            <person name="Tabuchi Yagui T.R."/>
        </authorList>
    </citation>
    <scope>NUCLEOTIDE SEQUENCE [LARGE SCALE GENOMIC DNA]</scope>
    <source>
        <strain evidence="1">NIES-26</strain>
    </source>
</reference>
<name>A0A367RR54_9NOSO</name>
<dbReference type="SUPFAM" id="SSF46689">
    <property type="entry name" value="Homeodomain-like"/>
    <property type="match status" value="1"/>
</dbReference>